<reference evidence="2" key="1">
    <citation type="submission" date="2021-06" db="EMBL/GenBank/DDBJ databases">
        <authorList>
            <consortium name="DOE Joint Genome Institute"/>
            <person name="Mondo S.J."/>
            <person name="Amses K.R."/>
            <person name="Simmons D.R."/>
            <person name="Longcore J.E."/>
            <person name="Seto K."/>
            <person name="Alves G.H."/>
            <person name="Bonds A.E."/>
            <person name="Quandt C.A."/>
            <person name="Davis W.J."/>
            <person name="Chang Y."/>
            <person name="Letcher P.M."/>
            <person name="Powell M.J."/>
            <person name="Kuo A."/>
            <person name="Labutti K."/>
            <person name="Pangilinan J."/>
            <person name="Andreopoulos W."/>
            <person name="Tritt A."/>
            <person name="Riley R."/>
            <person name="Hundley H."/>
            <person name="Johnson J."/>
            <person name="Lipzen A."/>
            <person name="Barry K."/>
            <person name="Berbee M.L."/>
            <person name="Buchler N.E."/>
            <person name="Grigoriev I.V."/>
            <person name="Spatafora J.W."/>
            <person name="Stajich J.E."/>
            <person name="James T.Y."/>
        </authorList>
    </citation>
    <scope>NUCLEOTIDE SEQUENCE</scope>
    <source>
        <strain evidence="2">AG</strain>
    </source>
</reference>
<organism evidence="2 3">
    <name type="scientific">Umbelopsis ramanniana AG</name>
    <dbReference type="NCBI Taxonomy" id="1314678"/>
    <lineage>
        <taxon>Eukaryota</taxon>
        <taxon>Fungi</taxon>
        <taxon>Fungi incertae sedis</taxon>
        <taxon>Mucoromycota</taxon>
        <taxon>Mucoromycotina</taxon>
        <taxon>Umbelopsidomycetes</taxon>
        <taxon>Umbelopsidales</taxon>
        <taxon>Umbelopsidaceae</taxon>
        <taxon>Umbelopsis</taxon>
    </lineage>
</organism>
<dbReference type="EMBL" id="MU620913">
    <property type="protein sequence ID" value="KAI8580311.1"/>
    <property type="molecule type" value="Genomic_DNA"/>
</dbReference>
<keyword evidence="1" id="KW-0732">Signal</keyword>
<feature type="signal peptide" evidence="1">
    <location>
        <begin position="1"/>
        <end position="19"/>
    </location>
</feature>
<evidence type="ECO:0000313" key="2">
    <source>
        <dbReference type="EMBL" id="KAI8580311.1"/>
    </source>
</evidence>
<comment type="caution">
    <text evidence="2">The sequence shown here is derived from an EMBL/GenBank/DDBJ whole genome shotgun (WGS) entry which is preliminary data.</text>
</comment>
<sequence length="86" mass="8767">MKFISAAALLAFAASVASAADAGILFNSPLTGTVWTAGSTGILTWTSDDSSVTTIPSIDLKQGPSSALQLVLNIGESCFLRFSLTA</sequence>
<accession>A0AAD5EAE6</accession>
<dbReference type="GeneID" id="75913844"/>
<evidence type="ECO:0000313" key="3">
    <source>
        <dbReference type="Proteomes" id="UP001206595"/>
    </source>
</evidence>
<dbReference type="RefSeq" id="XP_051445315.1">
    <property type="nucleotide sequence ID" value="XM_051588499.1"/>
</dbReference>
<name>A0AAD5EAE6_UMBRA</name>
<reference evidence="2" key="2">
    <citation type="journal article" date="2022" name="Proc. Natl. Acad. Sci. U.S.A.">
        <title>Diploid-dominant life cycles characterize the early evolution of Fungi.</title>
        <authorList>
            <person name="Amses K.R."/>
            <person name="Simmons D.R."/>
            <person name="Longcore J.E."/>
            <person name="Mondo S.J."/>
            <person name="Seto K."/>
            <person name="Jeronimo G.H."/>
            <person name="Bonds A.E."/>
            <person name="Quandt C.A."/>
            <person name="Davis W.J."/>
            <person name="Chang Y."/>
            <person name="Federici B.A."/>
            <person name="Kuo A."/>
            <person name="LaButti K."/>
            <person name="Pangilinan J."/>
            <person name="Andreopoulos W."/>
            <person name="Tritt A."/>
            <person name="Riley R."/>
            <person name="Hundley H."/>
            <person name="Johnson J."/>
            <person name="Lipzen A."/>
            <person name="Barry K."/>
            <person name="Lang B.F."/>
            <person name="Cuomo C.A."/>
            <person name="Buchler N.E."/>
            <person name="Grigoriev I.V."/>
            <person name="Spatafora J.W."/>
            <person name="Stajich J.E."/>
            <person name="James T.Y."/>
        </authorList>
    </citation>
    <scope>NUCLEOTIDE SEQUENCE</scope>
    <source>
        <strain evidence="2">AG</strain>
    </source>
</reference>
<protein>
    <submittedName>
        <fullName evidence="2">Uncharacterized protein</fullName>
    </submittedName>
</protein>
<dbReference type="AlphaFoldDB" id="A0AAD5EAE6"/>
<feature type="chain" id="PRO_5042007748" evidence="1">
    <location>
        <begin position="20"/>
        <end position="86"/>
    </location>
</feature>
<gene>
    <name evidence="2" type="ORF">K450DRAFT_237884</name>
</gene>
<evidence type="ECO:0000256" key="1">
    <source>
        <dbReference type="SAM" id="SignalP"/>
    </source>
</evidence>
<dbReference type="Proteomes" id="UP001206595">
    <property type="component" value="Unassembled WGS sequence"/>
</dbReference>
<keyword evidence="3" id="KW-1185">Reference proteome</keyword>
<proteinExistence type="predicted"/>